<evidence type="ECO:0000256" key="1">
    <source>
        <dbReference type="ARBA" id="ARBA00022485"/>
    </source>
</evidence>
<feature type="binding site" evidence="6 7">
    <location>
        <position position="68"/>
    </location>
    <ligand>
        <name>[4Fe-4S] cluster</name>
        <dbReference type="ChEBI" id="CHEBI:49883"/>
        <note>4Fe-4S-S-AdoMet</note>
    </ligand>
</feature>
<comment type="similarity">
    <text evidence="6">Belongs to the radical SAM superfamily. MqnE family.</text>
</comment>
<dbReference type="InterPro" id="IPR022432">
    <property type="entry name" value="MqnE"/>
</dbReference>
<keyword evidence="1 6" id="KW-0004">4Fe-4S</keyword>
<evidence type="ECO:0000256" key="3">
    <source>
        <dbReference type="ARBA" id="ARBA00022723"/>
    </source>
</evidence>
<dbReference type="NCBIfam" id="NF006276">
    <property type="entry name" value="PRK08444.1"/>
    <property type="match status" value="1"/>
</dbReference>
<dbReference type="EMBL" id="NXLQ01000020">
    <property type="protein sequence ID" value="RDU64066.1"/>
    <property type="molecule type" value="Genomic_DNA"/>
</dbReference>
<dbReference type="PANTHER" id="PTHR43076:SF7">
    <property type="entry name" value="AMINODEOXYFUTALOSINE SYNTHASE"/>
    <property type="match status" value="1"/>
</dbReference>
<feature type="binding site" evidence="8">
    <location>
        <position position="67"/>
    </location>
    <ligand>
        <name>S-adenosyl-L-methionine</name>
        <dbReference type="ChEBI" id="CHEBI:59789"/>
    </ligand>
</feature>
<keyword evidence="5 6" id="KW-0411">Iron-sulfur</keyword>
<dbReference type="Pfam" id="PF19288">
    <property type="entry name" value="CofH_C"/>
    <property type="match status" value="1"/>
</dbReference>
<dbReference type="PROSITE" id="PS51918">
    <property type="entry name" value="RADICAL_SAM"/>
    <property type="match status" value="1"/>
</dbReference>
<dbReference type="Proteomes" id="UP000256379">
    <property type="component" value="Unassembled WGS sequence"/>
</dbReference>
<proteinExistence type="inferred from homology"/>
<reference evidence="10 11" key="1">
    <citation type="submission" date="2018-04" db="EMBL/GenBank/DDBJ databases">
        <title>Novel Campyloabacter and Helicobacter Species and Strains.</title>
        <authorList>
            <person name="Mannion A.J."/>
            <person name="Shen Z."/>
            <person name="Fox J.G."/>
        </authorList>
    </citation>
    <scope>NUCLEOTIDE SEQUENCE [LARGE SCALE GENOMIC DNA]</scope>
    <source>
        <strain evidence="10 11">MIT 17-337</strain>
    </source>
</reference>
<dbReference type="InterPro" id="IPR007197">
    <property type="entry name" value="rSAM"/>
</dbReference>
<dbReference type="SFLD" id="SFLDS00029">
    <property type="entry name" value="Radical_SAM"/>
    <property type="match status" value="1"/>
</dbReference>
<accession>A0A3D8IGL6</accession>
<dbReference type="NCBIfam" id="TIGR03700">
    <property type="entry name" value="mena_SCO4494"/>
    <property type="match status" value="1"/>
</dbReference>
<evidence type="ECO:0000313" key="10">
    <source>
        <dbReference type="EMBL" id="RDU64066.1"/>
    </source>
</evidence>
<comment type="catalytic activity">
    <reaction evidence="6">
        <text>3-[(1-carboxyvinyl)-oxy]benzoate + S-adenosyl-L-methionine + H2O = 6-amino-6-deoxyfutalosine + hydrogencarbonate + L-methionine + H(+)</text>
        <dbReference type="Rhea" id="RHEA:33075"/>
        <dbReference type="ChEBI" id="CHEBI:15377"/>
        <dbReference type="ChEBI" id="CHEBI:15378"/>
        <dbReference type="ChEBI" id="CHEBI:17544"/>
        <dbReference type="ChEBI" id="CHEBI:57844"/>
        <dbReference type="ChEBI" id="CHEBI:59789"/>
        <dbReference type="ChEBI" id="CHEBI:64286"/>
        <dbReference type="ChEBI" id="CHEBI:76981"/>
        <dbReference type="EC" id="2.5.1.120"/>
    </reaction>
</comment>
<feature type="domain" description="Radical SAM core" evidence="9">
    <location>
        <begin position="47"/>
        <end position="287"/>
    </location>
</feature>
<keyword evidence="6" id="KW-0474">Menaquinone biosynthesis</keyword>
<dbReference type="Gene3D" id="3.20.20.70">
    <property type="entry name" value="Aldolase class I"/>
    <property type="match status" value="1"/>
</dbReference>
<dbReference type="InterPro" id="IPR045567">
    <property type="entry name" value="CofH/MnqC-like_C"/>
</dbReference>
<dbReference type="GO" id="GO:0044689">
    <property type="term" value="F:7,8-didemethyl-8-hydroxy-5-deazariboflavin synthase activity"/>
    <property type="evidence" value="ECO:0007669"/>
    <property type="project" value="TreeGrafter"/>
</dbReference>
<dbReference type="SFLD" id="SFLDF00343">
    <property type="entry name" value="aminofutalosine_synthase_(mqnE"/>
    <property type="match status" value="1"/>
</dbReference>
<evidence type="ECO:0000256" key="7">
    <source>
        <dbReference type="PIRSR" id="PIRSR004762-1"/>
    </source>
</evidence>
<evidence type="ECO:0000256" key="5">
    <source>
        <dbReference type="ARBA" id="ARBA00023014"/>
    </source>
</evidence>
<dbReference type="CDD" id="cd01335">
    <property type="entry name" value="Radical_SAM"/>
    <property type="match status" value="1"/>
</dbReference>
<comment type="function">
    <text evidence="6">Radical SAM enzyme that catalyzes the addition of the adenosyl radical to the double bond of 3-[(1-carboxyvinyl)oxy]benzoate, leading to aminodeoxyfutalosine (AFL), a key intermediate in the formation of menaquinone (MK, vitamin K2) from chorismate.</text>
</comment>
<name>A0A3D8IGL6_9HELI</name>
<dbReference type="InterPro" id="IPR020050">
    <property type="entry name" value="FO_synthase_su2"/>
</dbReference>
<sequence>MDLLDCVLKGEIEGLDSKELAKLYEYDIFTLGEAADYIRKKYHSDKVFFNINRHINPTNICADVCKFCAFSASRKNPNPYDMSIEEVVEQCINAYNRGAKEVHIVSAHHPDHSYQYQLDMFRAIKDAVPLLHIKAMGAAEIDYLTRKFNVALEQVLHDLAQAGVDSLPGGGAEIFDEKVRKSLCHGKADANRWLEIHKKWHSMGRMSNATMLFGHIEERHHRIDHILRLRNTQTSLEQANNKQGGFNAFIPLLYQRYNNFLKAKEAPSGQEILKTIAIARILLQNIPHIKAYWASLSFNLAIVAQEFGANDMDGTIENESIQSAAGAKSKNGVTKDEMISQIKNAGFLPVERDSLYNEIKVYDETSKCW</sequence>
<dbReference type="GO" id="GO:0102573">
    <property type="term" value="F:aminodeoxyfutalosine synthase activity"/>
    <property type="evidence" value="ECO:0007669"/>
    <property type="project" value="UniProtKB-EC"/>
</dbReference>
<keyword evidence="11" id="KW-1185">Reference proteome</keyword>
<dbReference type="Pfam" id="PF04055">
    <property type="entry name" value="Radical_SAM"/>
    <property type="match status" value="1"/>
</dbReference>
<dbReference type="GO" id="GO:0005506">
    <property type="term" value="F:iron ion binding"/>
    <property type="evidence" value="ECO:0007669"/>
    <property type="project" value="UniProtKB-UniRule"/>
</dbReference>
<dbReference type="OrthoDB" id="9802027at2"/>
<dbReference type="AlphaFoldDB" id="A0A3D8IGL6"/>
<comment type="cofactor">
    <cofactor evidence="6 7">
        <name>[4Fe-4S] cluster</name>
        <dbReference type="ChEBI" id="CHEBI:49883"/>
    </cofactor>
    <text evidence="6 7">Binds 1 [4Fe-4S] cluster. The cluster is coordinated with 3 cysteines and an exchangeable S-adenosyl-L-methionine.</text>
</comment>
<feature type="binding site" evidence="6 7">
    <location>
        <position position="61"/>
    </location>
    <ligand>
        <name>[4Fe-4S] cluster</name>
        <dbReference type="ChEBI" id="CHEBI:49883"/>
        <note>4Fe-4S-S-AdoMet</note>
    </ligand>
</feature>
<evidence type="ECO:0000259" key="9">
    <source>
        <dbReference type="PROSITE" id="PS51918"/>
    </source>
</evidence>
<dbReference type="GO" id="GO:0009234">
    <property type="term" value="P:menaquinone biosynthetic process"/>
    <property type="evidence" value="ECO:0007669"/>
    <property type="project" value="UniProtKB-UniRule"/>
</dbReference>
<protein>
    <recommendedName>
        <fullName evidence="6">Aminodeoxyfutalosine synthase</fullName>
        <shortName evidence="6">AFL synthase</shortName>
        <shortName evidence="6">Aminofutalosine synthase</shortName>
        <ecNumber evidence="6">2.5.1.120</ecNumber>
    </recommendedName>
    <alternativeName>
        <fullName evidence="6">Menaquinone biosynthetic enzyme MqnE</fullName>
    </alternativeName>
</protein>
<evidence type="ECO:0000256" key="6">
    <source>
        <dbReference type="HAMAP-Rule" id="MF_00993"/>
    </source>
</evidence>
<evidence type="ECO:0000256" key="2">
    <source>
        <dbReference type="ARBA" id="ARBA00022691"/>
    </source>
</evidence>
<dbReference type="UniPathway" id="UPA00079"/>
<keyword evidence="2 6" id="KW-0949">S-adenosyl-L-methionine</keyword>
<dbReference type="PANTHER" id="PTHR43076">
    <property type="entry name" value="FO SYNTHASE (COFH)"/>
    <property type="match status" value="1"/>
</dbReference>
<dbReference type="SUPFAM" id="SSF102114">
    <property type="entry name" value="Radical SAM enzymes"/>
    <property type="match status" value="1"/>
</dbReference>
<comment type="caution">
    <text evidence="10">The sequence shown here is derived from an EMBL/GenBank/DDBJ whole genome shotgun (WGS) entry which is preliminary data.</text>
</comment>
<feature type="binding site" evidence="6 7">
    <location>
        <position position="65"/>
    </location>
    <ligand>
        <name>[4Fe-4S] cluster</name>
        <dbReference type="ChEBI" id="CHEBI:49883"/>
        <note>4Fe-4S-S-AdoMet</note>
    </ligand>
</feature>
<dbReference type="InterPro" id="IPR058240">
    <property type="entry name" value="rSAM_sf"/>
</dbReference>
<feature type="binding site" evidence="8">
    <location>
        <position position="173"/>
    </location>
    <ligand>
        <name>S-adenosyl-L-methionine</name>
        <dbReference type="ChEBI" id="CHEBI:59789"/>
    </ligand>
</feature>
<dbReference type="GO" id="GO:0051539">
    <property type="term" value="F:4 iron, 4 sulfur cluster binding"/>
    <property type="evidence" value="ECO:0007669"/>
    <property type="project" value="UniProtKB-KW"/>
</dbReference>
<dbReference type="PIRSF" id="PIRSF004762">
    <property type="entry name" value="CHP00423"/>
    <property type="match status" value="1"/>
</dbReference>
<dbReference type="InterPro" id="IPR013785">
    <property type="entry name" value="Aldolase_TIM"/>
</dbReference>
<dbReference type="RefSeq" id="WP_115543479.1">
    <property type="nucleotide sequence ID" value="NZ_NXLQ01000020.1"/>
</dbReference>
<keyword evidence="4 6" id="KW-0408">Iron</keyword>
<dbReference type="NCBIfam" id="TIGR00423">
    <property type="entry name" value="CofH family radical SAM protein"/>
    <property type="match status" value="1"/>
</dbReference>
<dbReference type="InterPro" id="IPR034405">
    <property type="entry name" value="F420"/>
</dbReference>
<dbReference type="SFLD" id="SFLDG01389">
    <property type="entry name" value="menaquinone_synthsis_involved"/>
    <property type="match status" value="1"/>
</dbReference>
<evidence type="ECO:0000256" key="8">
    <source>
        <dbReference type="PIRSR" id="PIRSR004762-2"/>
    </source>
</evidence>
<evidence type="ECO:0000256" key="4">
    <source>
        <dbReference type="ARBA" id="ARBA00023004"/>
    </source>
</evidence>
<gene>
    <name evidence="6" type="primary">mqnE</name>
    <name evidence="10" type="ORF">CQA53_07965</name>
</gene>
<keyword evidence="3 6" id="KW-0479">Metal-binding</keyword>
<dbReference type="SFLD" id="SFLDG01064">
    <property type="entry name" value="F420__menaquinone_cofactor_bio"/>
    <property type="match status" value="1"/>
</dbReference>
<organism evidence="10 11">
    <name type="scientific">Helicobacter didelphidarum</name>
    <dbReference type="NCBI Taxonomy" id="2040648"/>
    <lineage>
        <taxon>Bacteria</taxon>
        <taxon>Pseudomonadati</taxon>
        <taxon>Campylobacterota</taxon>
        <taxon>Epsilonproteobacteria</taxon>
        <taxon>Campylobacterales</taxon>
        <taxon>Helicobacteraceae</taxon>
        <taxon>Helicobacter</taxon>
    </lineage>
</organism>
<comment type="pathway">
    <text evidence="6">Quinol/quinone metabolism; menaquinone biosynthesis.</text>
</comment>
<dbReference type="HAMAP" id="MF_00993">
    <property type="entry name" value="MqnE"/>
    <property type="match status" value="1"/>
</dbReference>
<evidence type="ECO:0000313" key="11">
    <source>
        <dbReference type="Proteomes" id="UP000256379"/>
    </source>
</evidence>
<keyword evidence="6" id="KW-0808">Transferase</keyword>
<dbReference type="EC" id="2.5.1.120" evidence="6"/>